<dbReference type="InterPro" id="IPR019151">
    <property type="entry name" value="Proteasome_assmbl_chaperone_2"/>
</dbReference>
<dbReference type="Gene3D" id="3.40.50.10900">
    <property type="entry name" value="PAC-like subunit"/>
    <property type="match status" value="1"/>
</dbReference>
<dbReference type="InterPro" id="IPR008492">
    <property type="entry name" value="Rv2714-like"/>
</dbReference>
<gene>
    <name evidence="1" type="primary">parJ</name>
    <name evidence="1" type="ORF">GCM10022223_30990</name>
</gene>
<dbReference type="PIRSF" id="PIRSF028754">
    <property type="entry name" value="UCP028754"/>
    <property type="match status" value="1"/>
</dbReference>
<organism evidence="1 2">
    <name type="scientific">Kineosporia mesophila</name>
    <dbReference type="NCBI Taxonomy" id="566012"/>
    <lineage>
        <taxon>Bacteria</taxon>
        <taxon>Bacillati</taxon>
        <taxon>Actinomycetota</taxon>
        <taxon>Actinomycetes</taxon>
        <taxon>Kineosporiales</taxon>
        <taxon>Kineosporiaceae</taxon>
        <taxon>Kineosporia</taxon>
    </lineage>
</organism>
<name>A0ABP6ZKJ5_9ACTN</name>
<protein>
    <submittedName>
        <fullName evidence="1">Filament polymerization regulator ParJ</fullName>
    </submittedName>
</protein>
<sequence>MTDLSGVPPLRDPVMVAAFEGWNDAGEAASGAVAHLERVWGATSVGELDPEEYHDFQVNRPSVGTDEDGSRTITWPTTRVYWARPPGASRDIVIVRGIEPSMRWRKFIGELLQYADDLKVGTMITLGALLADVPHTRPIPVTTTSDDERLLDKLAVEPSRYEGPTGIVGVLQDAAMKAGLPSLSLWAAVPHYVGQSPSPKATLALLRRIEDVLDVTVPLGDLPEDARAWERGVDELAEEDTEIGEYVRQLEQAKDTADLPEASGEAIAKEFERYLRRRRPDEDGGKPGML</sequence>
<keyword evidence="2" id="KW-1185">Reference proteome</keyword>
<evidence type="ECO:0000313" key="1">
    <source>
        <dbReference type="EMBL" id="GAA3612690.1"/>
    </source>
</evidence>
<accession>A0ABP6ZKJ5</accession>
<dbReference type="InterPro" id="IPR038389">
    <property type="entry name" value="PSMG2_sf"/>
</dbReference>
<dbReference type="Proteomes" id="UP001501074">
    <property type="component" value="Unassembled WGS sequence"/>
</dbReference>
<dbReference type="RefSeq" id="WP_331282907.1">
    <property type="nucleotide sequence ID" value="NZ_BAAAZO010000004.1"/>
</dbReference>
<dbReference type="SUPFAM" id="SSF159659">
    <property type="entry name" value="Cgl1923-like"/>
    <property type="match status" value="1"/>
</dbReference>
<dbReference type="EMBL" id="BAAAZO010000004">
    <property type="protein sequence ID" value="GAA3612690.1"/>
    <property type="molecule type" value="Genomic_DNA"/>
</dbReference>
<evidence type="ECO:0000313" key="2">
    <source>
        <dbReference type="Proteomes" id="UP001501074"/>
    </source>
</evidence>
<dbReference type="Pfam" id="PF09754">
    <property type="entry name" value="PAC2"/>
    <property type="match status" value="1"/>
</dbReference>
<comment type="caution">
    <text evidence="1">The sequence shown here is derived from an EMBL/GenBank/DDBJ whole genome shotgun (WGS) entry which is preliminary data.</text>
</comment>
<proteinExistence type="predicted"/>
<reference evidence="2" key="1">
    <citation type="journal article" date="2019" name="Int. J. Syst. Evol. Microbiol.">
        <title>The Global Catalogue of Microorganisms (GCM) 10K type strain sequencing project: providing services to taxonomists for standard genome sequencing and annotation.</title>
        <authorList>
            <consortium name="The Broad Institute Genomics Platform"/>
            <consortium name="The Broad Institute Genome Sequencing Center for Infectious Disease"/>
            <person name="Wu L."/>
            <person name="Ma J."/>
        </authorList>
    </citation>
    <scope>NUCLEOTIDE SEQUENCE [LARGE SCALE GENOMIC DNA]</scope>
    <source>
        <strain evidence="2">JCM 16902</strain>
    </source>
</reference>